<evidence type="ECO:0000256" key="5">
    <source>
        <dbReference type="ARBA" id="ARBA00023180"/>
    </source>
</evidence>
<evidence type="ECO:0000313" key="9">
    <source>
        <dbReference type="Proteomes" id="UP000324832"/>
    </source>
</evidence>
<reference evidence="8 9" key="1">
    <citation type="submission" date="2017-07" db="EMBL/GenBank/DDBJ databases">
        <authorList>
            <person name="Talla V."/>
            <person name="Backstrom N."/>
        </authorList>
    </citation>
    <scope>NUCLEOTIDE SEQUENCE [LARGE SCALE GENOMIC DNA]</scope>
</reference>
<dbReference type="Gene3D" id="3.40.50.1820">
    <property type="entry name" value="alpha/beta hydrolase"/>
    <property type="match status" value="1"/>
</dbReference>
<keyword evidence="4" id="KW-1015">Disulfide bond</keyword>
<dbReference type="EMBL" id="FZQP02006864">
    <property type="protein sequence ID" value="VVD04441.1"/>
    <property type="molecule type" value="Genomic_DNA"/>
</dbReference>
<evidence type="ECO:0000256" key="6">
    <source>
        <dbReference type="RuleBase" id="RU361235"/>
    </source>
</evidence>
<dbReference type="InterPro" id="IPR019826">
    <property type="entry name" value="Carboxylesterase_B_AS"/>
</dbReference>
<evidence type="ECO:0000256" key="3">
    <source>
        <dbReference type="ARBA" id="ARBA00022801"/>
    </source>
</evidence>
<dbReference type="PROSITE" id="PS00122">
    <property type="entry name" value="CARBOXYLESTERASE_B_1"/>
    <property type="match status" value="1"/>
</dbReference>
<keyword evidence="2" id="KW-0719">Serine esterase</keyword>
<dbReference type="GO" id="GO:0052689">
    <property type="term" value="F:carboxylic ester hydrolase activity"/>
    <property type="evidence" value="ECO:0007669"/>
    <property type="project" value="UniProtKB-KW"/>
</dbReference>
<sequence length="520" mass="58901">MWMLLFLVEAAVALPLVRIDQGWVRGVYDEGISKFTGIPYAVVDPANVFGPAVPNPKFHGIFNANNDSAICPQIEEFNNTYVGDLNCLHMNVYVPSNPLSKKLPVLVFIYGGSFKIGFAGRYIYGPKYLTQHEVILVTFNYRLGPYGFMCLDTPEMPGNQGLKDQLLALRWVQNNIDYFGGDKDAVTVFGNSAGAVSIELHLLSNQEKLFRRAILQSGSHFIPGLLQTSNINAPLVLARELGFPTDSIESALSFLSLIDPKTLIETNSNLGLSHTICIEKEFPGVENIILEPFDYNNEKVKSIDIISGFNNQEMLMSLIYLSAEDYKYLNLFEEAMAVLQIEDDEIARIMRRFYIGDEEMSIALRNELIDFSSDYTYAYPVQRSIDFIIKNSNAKVYQYIFSYSGGRNFVKSRMNVTGGGAVHADEFGYQFEMELFDSNLSEADELIVDRMSMMWTNFAKYGVPIPETSDLLPVEWLPATRDQINYIEIDTVMKNGTALNHKRKAIWDMLYAFMDEHKNF</sequence>
<evidence type="ECO:0000256" key="2">
    <source>
        <dbReference type="ARBA" id="ARBA00022487"/>
    </source>
</evidence>
<proteinExistence type="inferred from homology"/>
<evidence type="ECO:0000259" key="7">
    <source>
        <dbReference type="Pfam" id="PF00135"/>
    </source>
</evidence>
<keyword evidence="5" id="KW-0325">Glycoprotein</keyword>
<dbReference type="AlphaFoldDB" id="A0A5E4R3B7"/>
<comment type="similarity">
    <text evidence="1 6">Belongs to the type-B carboxylesterase/lipase family.</text>
</comment>
<dbReference type="SUPFAM" id="SSF53474">
    <property type="entry name" value="alpha/beta-Hydrolases"/>
    <property type="match status" value="1"/>
</dbReference>
<dbReference type="InterPro" id="IPR050309">
    <property type="entry name" value="Type-B_Carboxylest/Lipase"/>
</dbReference>
<organism evidence="8 9">
    <name type="scientific">Leptidea sinapis</name>
    <dbReference type="NCBI Taxonomy" id="189913"/>
    <lineage>
        <taxon>Eukaryota</taxon>
        <taxon>Metazoa</taxon>
        <taxon>Ecdysozoa</taxon>
        <taxon>Arthropoda</taxon>
        <taxon>Hexapoda</taxon>
        <taxon>Insecta</taxon>
        <taxon>Pterygota</taxon>
        <taxon>Neoptera</taxon>
        <taxon>Endopterygota</taxon>
        <taxon>Lepidoptera</taxon>
        <taxon>Glossata</taxon>
        <taxon>Ditrysia</taxon>
        <taxon>Papilionoidea</taxon>
        <taxon>Pieridae</taxon>
        <taxon>Dismorphiinae</taxon>
        <taxon>Leptidea</taxon>
    </lineage>
</organism>
<evidence type="ECO:0000313" key="8">
    <source>
        <dbReference type="EMBL" id="VVD04441.1"/>
    </source>
</evidence>
<keyword evidence="3 6" id="KW-0378">Hydrolase</keyword>
<accession>A0A5E4R3B7</accession>
<dbReference type="InterPro" id="IPR029058">
    <property type="entry name" value="AB_hydrolase_fold"/>
</dbReference>
<dbReference type="InterPro" id="IPR002018">
    <property type="entry name" value="CarbesteraseB"/>
</dbReference>
<dbReference type="PANTHER" id="PTHR11559">
    <property type="entry name" value="CARBOXYLESTERASE"/>
    <property type="match status" value="1"/>
</dbReference>
<dbReference type="Proteomes" id="UP000324832">
    <property type="component" value="Unassembled WGS sequence"/>
</dbReference>
<dbReference type="EC" id="3.1.1.-" evidence="6"/>
<evidence type="ECO:0000256" key="1">
    <source>
        <dbReference type="ARBA" id="ARBA00005964"/>
    </source>
</evidence>
<gene>
    <name evidence="8" type="ORF">LSINAPIS_LOCUS14192</name>
</gene>
<dbReference type="Pfam" id="PF00135">
    <property type="entry name" value="COesterase"/>
    <property type="match status" value="1"/>
</dbReference>
<protein>
    <recommendedName>
        <fullName evidence="6">Carboxylic ester hydrolase</fullName>
        <ecNumber evidence="6">3.1.1.-</ecNumber>
    </recommendedName>
</protein>
<keyword evidence="9" id="KW-1185">Reference proteome</keyword>
<name>A0A5E4R3B7_9NEOP</name>
<evidence type="ECO:0000256" key="4">
    <source>
        <dbReference type="ARBA" id="ARBA00023157"/>
    </source>
</evidence>
<feature type="domain" description="Carboxylesterase type B" evidence="7">
    <location>
        <begin position="15"/>
        <end position="507"/>
    </location>
</feature>